<dbReference type="EMBL" id="AANC01000001">
    <property type="protein sequence ID" value="EAQ51468.1"/>
    <property type="molecule type" value="Genomic_DNA"/>
</dbReference>
<dbReference type="OrthoDB" id="982482at2"/>
<reference evidence="2 3" key="1">
    <citation type="journal article" date="2007" name="Nature">
        <title>Light stimulates growth of proteorhodopsin-containing marine Flavobacteria.</title>
        <authorList>
            <person name="Gomez-Consarnau L."/>
            <person name="Gonzalez J.M."/>
            <person name="Coll-Llado M."/>
            <person name="Gourdon P."/>
            <person name="Pascher T."/>
            <person name="Neutze R."/>
            <person name="Pedros-Alio C."/>
            <person name="Pinhassi J."/>
        </authorList>
    </citation>
    <scope>NUCLEOTIDE SEQUENCE [LARGE SCALE GENOMIC DNA]</scope>
    <source>
        <strain evidence="2 3">MED217</strain>
    </source>
</reference>
<dbReference type="NCBIfam" id="TIGR03511">
    <property type="entry name" value="GldH_lipo"/>
    <property type="match status" value="1"/>
</dbReference>
<keyword evidence="3" id="KW-1185">Reference proteome</keyword>
<evidence type="ECO:0000313" key="3">
    <source>
        <dbReference type="Proteomes" id="UP000001601"/>
    </source>
</evidence>
<dbReference type="Pfam" id="PF14109">
    <property type="entry name" value="GldH_lipo"/>
    <property type="match status" value="1"/>
</dbReference>
<dbReference type="InterPro" id="IPR020018">
    <property type="entry name" value="Motility-assoc_lipoprot_GldH"/>
</dbReference>
<gene>
    <name evidence="2" type="ORF">MED217_18035</name>
</gene>
<feature type="signal peptide" evidence="1">
    <location>
        <begin position="1"/>
        <end position="21"/>
    </location>
</feature>
<dbReference type="eggNOG" id="ENOG50313I2">
    <property type="taxonomic scope" value="Bacteria"/>
</dbReference>
<name>A3XGX9_LEEBM</name>
<feature type="chain" id="PRO_5002663756" evidence="1">
    <location>
        <begin position="22"/>
        <end position="161"/>
    </location>
</feature>
<evidence type="ECO:0000256" key="1">
    <source>
        <dbReference type="SAM" id="SignalP"/>
    </source>
</evidence>
<keyword evidence="1" id="KW-0732">Signal</keyword>
<dbReference type="RefSeq" id="WP_009781940.1">
    <property type="nucleotide sequence ID" value="NZ_CH672395.1"/>
</dbReference>
<evidence type="ECO:0000313" key="2">
    <source>
        <dbReference type="EMBL" id="EAQ51468.1"/>
    </source>
</evidence>
<comment type="caution">
    <text evidence="2">The sequence shown here is derived from an EMBL/GenBank/DDBJ whole genome shotgun (WGS) entry which is preliminary data.</text>
</comment>
<protein>
    <submittedName>
        <fullName evidence="2">Putative gliding motility protein</fullName>
    </submittedName>
</protein>
<dbReference type="AlphaFoldDB" id="A3XGX9"/>
<sequence>MHRLVYAVLFFMCFISCDKTAAFHEYKSLPKYWKSDSAVILKVNDLDTLSQYNAFITLRNDNAYAFSNLFLITEMQFPNGKTITDTLEYKMAEPDGSWLGEGFGDLKENKLWYKENIQFNETGTYTFKVKQAMRRNGDVDPISDLEGIKDVGLRIEKTNEL</sequence>
<accession>A3XGX9</accession>
<proteinExistence type="predicted"/>
<dbReference type="Proteomes" id="UP000001601">
    <property type="component" value="Unassembled WGS sequence"/>
</dbReference>
<organism evidence="2 3">
    <name type="scientific">Leeuwenhoekiella blandensis (strain CECT 7118 / CCUG 51940 / KCTC 22103 / MED217)</name>
    <name type="common">Flavobacterium sp. (strain MED217)</name>
    <dbReference type="NCBI Taxonomy" id="398720"/>
    <lineage>
        <taxon>Bacteria</taxon>
        <taxon>Pseudomonadati</taxon>
        <taxon>Bacteroidota</taxon>
        <taxon>Flavobacteriia</taxon>
        <taxon>Flavobacteriales</taxon>
        <taxon>Flavobacteriaceae</taxon>
        <taxon>Leeuwenhoekiella</taxon>
    </lineage>
</organism>
<dbReference type="HOGENOM" id="CLU_109250_2_0_10"/>
<dbReference type="STRING" id="398720.MED217_18035"/>